<dbReference type="GO" id="GO:0016787">
    <property type="term" value="F:hydrolase activity"/>
    <property type="evidence" value="ECO:0007669"/>
    <property type="project" value="UniProtKB-KW"/>
</dbReference>
<comment type="similarity">
    <text evidence="1">Belongs to the peptidase C59 family.</text>
</comment>
<dbReference type="AlphaFoldDB" id="A0A3B0T1Q7"/>
<dbReference type="Gene3D" id="3.60.60.10">
    <property type="entry name" value="Penicillin V Acylase, Chain A"/>
    <property type="match status" value="1"/>
</dbReference>
<reference evidence="4" key="1">
    <citation type="submission" date="2018-06" db="EMBL/GenBank/DDBJ databases">
        <authorList>
            <person name="Zhirakovskaya E."/>
        </authorList>
    </citation>
    <scope>NUCLEOTIDE SEQUENCE</scope>
</reference>
<evidence type="ECO:0000256" key="1">
    <source>
        <dbReference type="ARBA" id="ARBA00006625"/>
    </source>
</evidence>
<name>A0A3B0T1Q7_9ZZZZ</name>
<dbReference type="SUPFAM" id="SSF56235">
    <property type="entry name" value="N-terminal nucleophile aminohydrolases (Ntn hydrolases)"/>
    <property type="match status" value="1"/>
</dbReference>
<gene>
    <name evidence="4" type="ORF">MNBD_ALPHA05-430</name>
</gene>
<dbReference type="PANTHER" id="PTHR35527:SF2">
    <property type="entry name" value="HYDROLASE"/>
    <property type="match status" value="1"/>
</dbReference>
<keyword evidence="2" id="KW-0378">Hydrolase</keyword>
<dbReference type="InterPro" id="IPR029132">
    <property type="entry name" value="CBAH/NAAA_C"/>
</dbReference>
<proteinExistence type="inferred from homology"/>
<protein>
    <recommendedName>
        <fullName evidence="3">Choloylglycine hydrolase/NAAA C-terminal domain-containing protein</fullName>
    </recommendedName>
</protein>
<evidence type="ECO:0000259" key="3">
    <source>
        <dbReference type="Pfam" id="PF02275"/>
    </source>
</evidence>
<feature type="domain" description="Choloylglycine hydrolase/NAAA C-terminal" evidence="3">
    <location>
        <begin position="19"/>
        <end position="111"/>
    </location>
</feature>
<dbReference type="InterPro" id="IPR029055">
    <property type="entry name" value="Ntn_hydrolases_N"/>
</dbReference>
<dbReference type="EMBL" id="UOEH01000654">
    <property type="protein sequence ID" value="VAW08362.1"/>
    <property type="molecule type" value="Genomic_DNA"/>
</dbReference>
<dbReference type="PANTHER" id="PTHR35527">
    <property type="entry name" value="CHOLOYLGLYCINE HYDROLASE"/>
    <property type="match status" value="1"/>
</dbReference>
<organism evidence="4">
    <name type="scientific">hydrothermal vent metagenome</name>
    <dbReference type="NCBI Taxonomy" id="652676"/>
    <lineage>
        <taxon>unclassified sequences</taxon>
        <taxon>metagenomes</taxon>
        <taxon>ecological metagenomes</taxon>
    </lineage>
</organism>
<feature type="non-terminal residue" evidence="4">
    <location>
        <position position="1"/>
    </location>
</feature>
<dbReference type="InterPro" id="IPR052193">
    <property type="entry name" value="Peptidase_C59"/>
</dbReference>
<sequence length="139" mass="15807">DPAYPQHLELLKQYDGFGGKKELPGTTASEHRFTRLSYYLNYLPKPEDDAEAVASIHGLLLNAAVPFGAPYGDGVYPTWWTSITDLTNKVYYFNWTKNPNIIWVELKNFDFSKDQPVKVLNPRNPSLVGEVSRAFEPVK</sequence>
<dbReference type="Pfam" id="PF02275">
    <property type="entry name" value="CBAH"/>
    <property type="match status" value="1"/>
</dbReference>
<evidence type="ECO:0000256" key="2">
    <source>
        <dbReference type="ARBA" id="ARBA00022801"/>
    </source>
</evidence>
<evidence type="ECO:0000313" key="4">
    <source>
        <dbReference type="EMBL" id="VAW08362.1"/>
    </source>
</evidence>
<accession>A0A3B0T1Q7</accession>